<name>A0A5Q3S189_9NEIS</name>
<organism evidence="1 2">
    <name type="scientific">Neisseria brasiliensis</name>
    <dbReference type="NCBI Taxonomy" id="2666100"/>
    <lineage>
        <taxon>Bacteria</taxon>
        <taxon>Pseudomonadati</taxon>
        <taxon>Pseudomonadota</taxon>
        <taxon>Betaproteobacteria</taxon>
        <taxon>Neisseriales</taxon>
        <taxon>Neisseriaceae</taxon>
        <taxon>Neisseria</taxon>
    </lineage>
</organism>
<evidence type="ECO:0000313" key="2">
    <source>
        <dbReference type="Proteomes" id="UP000486297"/>
    </source>
</evidence>
<evidence type="ECO:0000313" key="1">
    <source>
        <dbReference type="EMBL" id="MRN38814.1"/>
    </source>
</evidence>
<proteinExistence type="predicted"/>
<dbReference type="RefSeq" id="WP_095503662.1">
    <property type="nucleotide sequence ID" value="NZ_CP046027.1"/>
</dbReference>
<dbReference type="EMBL" id="WJXO01000001">
    <property type="protein sequence ID" value="MRN38814.1"/>
    <property type="molecule type" value="Genomic_DNA"/>
</dbReference>
<comment type="caution">
    <text evidence="1">The sequence shown here is derived from an EMBL/GenBank/DDBJ whole genome shotgun (WGS) entry which is preliminary data.</text>
</comment>
<protein>
    <submittedName>
        <fullName evidence="1">Uncharacterized protein</fullName>
    </submittedName>
</protein>
<keyword evidence="2" id="KW-1185">Reference proteome</keyword>
<gene>
    <name evidence="1" type="ORF">GJU80_10045</name>
</gene>
<sequence>MSRKRKILLGMVLAVFAGGWIYAQYRTTDKAITGEVWARPIGGDSLELSNWTCCGGMCGVNDKNQYIITYETGQSKVLGKVTDRRWRLDNDIEITITTDDGKRADFLLHEKEW</sequence>
<dbReference type="AlphaFoldDB" id="A0A5Q3S189"/>
<accession>A0A5Q3S189</accession>
<reference evidence="1" key="1">
    <citation type="journal article" name="Emerg. Infect. Dis.">
        <title>Two cases of a newly characterized neisseria species.</title>
        <authorList>
            <person name="Mustapha M."/>
            <person name="Lemos A.P.S."/>
            <person name="Harrison L.H."/>
            <person name="Vantyne D."/>
            <person name="Sacchi C.T."/>
        </authorList>
    </citation>
    <scope>NUCLEOTIDE SEQUENCE</scope>
    <source>
        <strain evidence="1">N.95.16</strain>
    </source>
</reference>
<dbReference type="Proteomes" id="UP000486297">
    <property type="component" value="Unassembled WGS sequence"/>
</dbReference>